<dbReference type="EMBL" id="OBMI01000001">
    <property type="protein sequence ID" value="SOB80409.1"/>
    <property type="molecule type" value="Genomic_DNA"/>
</dbReference>
<evidence type="ECO:0000256" key="1">
    <source>
        <dbReference type="ARBA" id="ARBA00001946"/>
    </source>
</evidence>
<dbReference type="GO" id="GO:0046872">
    <property type="term" value="F:metal ion binding"/>
    <property type="evidence" value="ECO:0007669"/>
    <property type="project" value="UniProtKB-KW"/>
</dbReference>
<evidence type="ECO:0000256" key="3">
    <source>
        <dbReference type="ARBA" id="ARBA00022723"/>
    </source>
</evidence>
<evidence type="ECO:0000256" key="2">
    <source>
        <dbReference type="ARBA" id="ARBA00006171"/>
    </source>
</evidence>
<dbReference type="Pfam" id="PF00702">
    <property type="entry name" value="Hydrolase"/>
    <property type="match status" value="1"/>
</dbReference>
<accession>A0A285QG52</accession>
<dbReference type="InterPro" id="IPR051600">
    <property type="entry name" value="Beta-PGM-like"/>
</dbReference>
<evidence type="ECO:0000313" key="5">
    <source>
        <dbReference type="EMBL" id="SOB80409.1"/>
    </source>
</evidence>
<dbReference type="Gene3D" id="1.10.150.240">
    <property type="entry name" value="Putative phosphatase, domain 2"/>
    <property type="match status" value="1"/>
</dbReference>
<dbReference type="InterPro" id="IPR023214">
    <property type="entry name" value="HAD_sf"/>
</dbReference>
<evidence type="ECO:0000313" key="6">
    <source>
        <dbReference type="Proteomes" id="UP000219494"/>
    </source>
</evidence>
<dbReference type="GO" id="GO:0003824">
    <property type="term" value="F:catalytic activity"/>
    <property type="evidence" value="ECO:0007669"/>
    <property type="project" value="UniProtKB-ARBA"/>
</dbReference>
<keyword evidence="6" id="KW-1185">Reference proteome</keyword>
<gene>
    <name evidence="5" type="ORF">SAMN06297144_1047</name>
</gene>
<dbReference type="AlphaFoldDB" id="A0A285QG52"/>
<dbReference type="SFLD" id="SFLDG01129">
    <property type="entry name" value="C1.5:_HAD__Beta-PGM__Phosphata"/>
    <property type="match status" value="1"/>
</dbReference>
<dbReference type="OrthoDB" id="9797743at2"/>
<name>A0A285QG52_9SPHN</name>
<sequence length="220" mass="22938">MLFKAILFDFDGVLIESEAAGNRHIADYLSGIGHPTSAEESMAHFMGLAGADFIGAVERWIGRTLPDDFAAARKLENDRTMREGVGEVAGAVAFVRSLPPTVPKAIVSSSSTAWIRAHLDHIGLRAAFEPHIYSGKEHVARGKPAPDLYLYGAAQLGIDIADCAIIEDSPVGATGAVASGAYVIGLCAGSHCGVGHAERLKAIGVDAVAADFATVSDLLV</sequence>
<dbReference type="Proteomes" id="UP000219494">
    <property type="component" value="Unassembled WGS sequence"/>
</dbReference>
<organism evidence="5 6">
    <name type="scientific">Sphingomonas guangdongensis</name>
    <dbReference type="NCBI Taxonomy" id="1141890"/>
    <lineage>
        <taxon>Bacteria</taxon>
        <taxon>Pseudomonadati</taxon>
        <taxon>Pseudomonadota</taxon>
        <taxon>Alphaproteobacteria</taxon>
        <taxon>Sphingomonadales</taxon>
        <taxon>Sphingomonadaceae</taxon>
        <taxon>Sphingomonas</taxon>
    </lineage>
</organism>
<dbReference type="InterPro" id="IPR023198">
    <property type="entry name" value="PGP-like_dom2"/>
</dbReference>
<dbReference type="PANTHER" id="PTHR46193">
    <property type="entry name" value="6-PHOSPHOGLUCONATE PHOSPHATASE"/>
    <property type="match status" value="1"/>
</dbReference>
<reference evidence="5 6" key="1">
    <citation type="submission" date="2017-07" db="EMBL/GenBank/DDBJ databases">
        <authorList>
            <person name="Sun Z.S."/>
            <person name="Albrecht U."/>
            <person name="Echele G."/>
            <person name="Lee C.C."/>
        </authorList>
    </citation>
    <scope>NUCLEOTIDE SEQUENCE [LARGE SCALE GENOMIC DNA]</scope>
    <source>
        <strain evidence="5 6">CGMCC 1.12672</strain>
    </source>
</reference>
<proteinExistence type="inferred from homology"/>
<dbReference type="PANTHER" id="PTHR46193:SF10">
    <property type="entry name" value="6-PHOSPHOGLUCONATE PHOSPHATASE"/>
    <property type="match status" value="1"/>
</dbReference>
<dbReference type="InterPro" id="IPR036412">
    <property type="entry name" value="HAD-like_sf"/>
</dbReference>
<keyword evidence="4" id="KW-0460">Magnesium</keyword>
<dbReference type="InterPro" id="IPR006439">
    <property type="entry name" value="HAD-SF_hydro_IA"/>
</dbReference>
<dbReference type="NCBIfam" id="TIGR01509">
    <property type="entry name" value="HAD-SF-IA-v3"/>
    <property type="match status" value="1"/>
</dbReference>
<evidence type="ECO:0000256" key="4">
    <source>
        <dbReference type="ARBA" id="ARBA00022842"/>
    </source>
</evidence>
<comment type="cofactor">
    <cofactor evidence="1">
        <name>Mg(2+)</name>
        <dbReference type="ChEBI" id="CHEBI:18420"/>
    </cofactor>
</comment>
<protein>
    <submittedName>
        <fullName evidence="5">Haloacid dehalogenase superfamily, subfamily IA, variant 3 with third motif having DD or ED</fullName>
    </submittedName>
</protein>
<dbReference type="RefSeq" id="WP_097062863.1">
    <property type="nucleotide sequence ID" value="NZ_OBMI01000001.1"/>
</dbReference>
<dbReference type="SFLD" id="SFLDS00003">
    <property type="entry name" value="Haloacid_Dehalogenase"/>
    <property type="match status" value="1"/>
</dbReference>
<dbReference type="Gene3D" id="3.40.50.1000">
    <property type="entry name" value="HAD superfamily/HAD-like"/>
    <property type="match status" value="1"/>
</dbReference>
<comment type="similarity">
    <text evidence="2">Belongs to the HAD-like hydrolase superfamily. CbbY/CbbZ/Gph/YieH family.</text>
</comment>
<dbReference type="SUPFAM" id="SSF56784">
    <property type="entry name" value="HAD-like"/>
    <property type="match status" value="1"/>
</dbReference>
<keyword evidence="3" id="KW-0479">Metal-binding</keyword>